<reference evidence="4" key="2">
    <citation type="submission" date="2022-03" db="EMBL/GenBank/DDBJ databases">
        <title>Draft title - Genomic analysis of global carrot germplasm unveils the trajectory of domestication and the origin of high carotenoid orange carrot.</title>
        <authorList>
            <person name="Iorizzo M."/>
            <person name="Ellison S."/>
            <person name="Senalik D."/>
            <person name="Macko-Podgorni A."/>
            <person name="Grzebelus D."/>
            <person name="Bostan H."/>
            <person name="Rolling W."/>
            <person name="Curaba J."/>
            <person name="Simon P."/>
        </authorList>
    </citation>
    <scope>NUCLEOTIDE SEQUENCE</scope>
    <source>
        <tissue evidence="4">Leaf</tissue>
    </source>
</reference>
<feature type="transmembrane region" description="Helical" evidence="1">
    <location>
        <begin position="299"/>
        <end position="321"/>
    </location>
</feature>
<dbReference type="EMBL" id="LNRQ01000003">
    <property type="protein sequence ID" value="KZN03121.1"/>
    <property type="molecule type" value="Genomic_DNA"/>
</dbReference>
<evidence type="ECO:0000256" key="1">
    <source>
        <dbReference type="SAM" id="Phobius"/>
    </source>
</evidence>
<feature type="transmembrane region" description="Helical" evidence="1">
    <location>
        <begin position="114"/>
        <end position="134"/>
    </location>
</feature>
<feature type="transmembrane region" description="Helical" evidence="1">
    <location>
        <begin position="15"/>
        <end position="34"/>
    </location>
</feature>
<feature type="domain" description="DUF4220" evidence="2">
    <location>
        <begin position="49"/>
        <end position="398"/>
    </location>
</feature>
<name>A0A166C0F7_DAUCS</name>
<keyword evidence="5" id="KW-1185">Reference proteome</keyword>
<dbReference type="Pfam" id="PF13968">
    <property type="entry name" value="DUF4220"/>
    <property type="match status" value="1"/>
</dbReference>
<dbReference type="EMBL" id="CP093345">
    <property type="protein sequence ID" value="WOG94121.1"/>
    <property type="molecule type" value="Genomic_DNA"/>
</dbReference>
<gene>
    <name evidence="3" type="ORF">DCAR_011877</name>
    <name evidence="4" type="ORF">DCAR_0313414</name>
</gene>
<dbReference type="InterPro" id="IPR025315">
    <property type="entry name" value="DUF4220"/>
</dbReference>
<evidence type="ECO:0000313" key="5">
    <source>
        <dbReference type="Proteomes" id="UP000077755"/>
    </source>
</evidence>
<keyword evidence="1" id="KW-0812">Transmembrane</keyword>
<evidence type="ECO:0000313" key="3">
    <source>
        <dbReference type="EMBL" id="KZN03121.1"/>
    </source>
</evidence>
<proteinExistence type="predicted"/>
<evidence type="ECO:0000259" key="2">
    <source>
        <dbReference type="Pfam" id="PF13968"/>
    </source>
</evidence>
<reference evidence="3" key="1">
    <citation type="journal article" date="2016" name="Nat. Genet.">
        <title>A high-quality carrot genome assembly provides new insights into carotenoid accumulation and asterid genome evolution.</title>
        <authorList>
            <person name="Iorizzo M."/>
            <person name="Ellison S."/>
            <person name="Senalik D."/>
            <person name="Zeng P."/>
            <person name="Satapoomin P."/>
            <person name="Huang J."/>
            <person name="Bowman M."/>
            <person name="Iovene M."/>
            <person name="Sanseverino W."/>
            <person name="Cavagnaro P."/>
            <person name="Yildiz M."/>
            <person name="Macko-Podgorni A."/>
            <person name="Moranska E."/>
            <person name="Grzebelus E."/>
            <person name="Grzebelus D."/>
            <person name="Ashrafi H."/>
            <person name="Zheng Z."/>
            <person name="Cheng S."/>
            <person name="Spooner D."/>
            <person name="Van Deynze A."/>
            <person name="Simon P."/>
        </authorList>
    </citation>
    <scope>NUCLEOTIDE SEQUENCE [LARGE SCALE GENOMIC DNA]</scope>
    <source>
        <tissue evidence="3">Leaf</tissue>
    </source>
</reference>
<protein>
    <recommendedName>
        <fullName evidence="2">DUF4220 domain-containing protein</fullName>
    </recommendedName>
</protein>
<feature type="transmembrane region" description="Helical" evidence="1">
    <location>
        <begin position="46"/>
        <end position="66"/>
    </location>
</feature>
<dbReference type="AlphaFoldDB" id="A0A166C0F7"/>
<dbReference type="Proteomes" id="UP000077755">
    <property type="component" value="Chromosome 3"/>
</dbReference>
<accession>A0A166C0F7</accession>
<dbReference type="Pfam" id="PF04578">
    <property type="entry name" value="DUF594"/>
    <property type="match status" value="1"/>
</dbReference>
<dbReference type="KEGG" id="dcr:108212719"/>
<dbReference type="STRING" id="79200.A0A166C0F7"/>
<dbReference type="PANTHER" id="PTHR31325">
    <property type="entry name" value="OS01G0798800 PROTEIN-RELATED"/>
    <property type="match status" value="1"/>
</dbReference>
<dbReference type="OrthoDB" id="1689146at2759"/>
<dbReference type="InterPro" id="IPR007658">
    <property type="entry name" value="DUF594"/>
</dbReference>
<evidence type="ECO:0000313" key="4">
    <source>
        <dbReference type="EMBL" id="WOG94121.1"/>
    </source>
</evidence>
<dbReference type="Gramene" id="KZN03121">
    <property type="protein sequence ID" value="KZN03121"/>
    <property type="gene ID" value="DCAR_011877"/>
</dbReference>
<feature type="transmembrane region" description="Helical" evidence="1">
    <location>
        <begin position="333"/>
        <end position="360"/>
    </location>
</feature>
<sequence>MISGKLDAVLNKFEIRGMVLLSLFLQIVLIALGNRRKYSTRNWIRVVLWLAYLSADWVATVALGVLSNGDSATNLKDDSMDEHYVIIAFWAPFLLVHLGGPDTITAYSLEDNELWLRHLLGLFVQVFVAFYVFIRALKPNPLNFVALPIFVAGIIKYGERTWILRSASSKHFRESLLPNPDPGPNYSKFIEEYVLKEKEGFELSWSVSEAPKPVAHKYATGKNDIIPNASILNAAYEFFLTFKRLFADLILSFQDLEKSLSFFQESSWDNAFKVIEVELGFMYDVLYTKASIIHSIWGVALRATSFLSTAFGLIVFCLIDWKSYKAVDLCISLVLLVGAIGLEVYAVLLLLSSDWTLLLLSKLKNPLIDFIYKFITCFNWITSKKKWSNSMAQYNLLSSSLNNKATIWNFIKNHVFQILDDYQDVNSVDIPTEINISIFSQLVEKSKGASDFRMCKKLCGARGEYVLAKYKCAEKFTWSVEFEFDHSILLWHLATDLCYFTDKTENPDSVLDSNCRISKLLSDYMLYLLVKRPFMLPNGIGQIRFQDTCAEATEFFQELKITPDEDEACTKLLQVEIIIPPHEVKGDRSKSVLFDACKLAKLLQSLECGELWEKQQKWEMMSHMWIEMLSYAACHCTWKDHAQQIRRGGELITHVWLLMAHLGLTEQFQITHGHARTKLVVQ</sequence>
<dbReference type="OMA" id="MEVEGHW"/>
<keyword evidence="1" id="KW-0472">Membrane</keyword>
<organism evidence="3">
    <name type="scientific">Daucus carota subsp. sativus</name>
    <name type="common">Carrot</name>
    <dbReference type="NCBI Taxonomy" id="79200"/>
    <lineage>
        <taxon>Eukaryota</taxon>
        <taxon>Viridiplantae</taxon>
        <taxon>Streptophyta</taxon>
        <taxon>Embryophyta</taxon>
        <taxon>Tracheophyta</taxon>
        <taxon>Spermatophyta</taxon>
        <taxon>Magnoliopsida</taxon>
        <taxon>eudicotyledons</taxon>
        <taxon>Gunneridae</taxon>
        <taxon>Pentapetalae</taxon>
        <taxon>asterids</taxon>
        <taxon>campanulids</taxon>
        <taxon>Apiales</taxon>
        <taxon>Apiaceae</taxon>
        <taxon>Apioideae</taxon>
        <taxon>Scandiceae</taxon>
        <taxon>Daucinae</taxon>
        <taxon>Daucus</taxon>
        <taxon>Daucus sect. Daucus</taxon>
    </lineage>
</organism>
<feature type="transmembrane region" description="Helical" evidence="1">
    <location>
        <begin position="86"/>
        <end position="107"/>
    </location>
</feature>
<keyword evidence="1" id="KW-1133">Transmembrane helix</keyword>